<organism evidence="3">
    <name type="scientific">Muribaculaceae bacterium Z82</name>
    <dbReference type="NCBI Taxonomy" id="2304548"/>
    <lineage>
        <taxon>Bacteria</taxon>
        <taxon>Pseudomonadati</taxon>
        <taxon>Bacteroidota</taxon>
        <taxon>Bacteroidia</taxon>
        <taxon>Bacteroidales</taxon>
        <taxon>Muribaculaceae</taxon>
    </lineage>
</organism>
<name>A0A7C9NDH0_9BACT</name>
<protein>
    <submittedName>
        <fullName evidence="3">ATP-binding protein</fullName>
    </submittedName>
</protein>
<feature type="domain" description="AAA" evidence="1">
    <location>
        <begin position="20"/>
        <end position="151"/>
    </location>
</feature>
<sequence>MEYSRETYVRKLLESIGSGQIKIVTGIRRCGKSYLLGTLFKRQLLEGGVRPDHVIEIDLDGFRNRPLRDPNAFLDYVDSRVRDGEKHFLLVDEVQMLDSFSDVLNDLTRSCSLDVYVTGSNARLLSRDVATEFRGRGEEIPMRPLSFSEFMEQYEGDVRNGYAEYVTYGGLPPVTLREGDERKAAYLKSVLDETYIRDLVERYGIRNEGDLGDLVDVLSSNIGTLTNPTKIANTFKSEKHSTLSPRTVEQYIRHLEESFLFEKAVRYDVKGRRYIGANAKYYAVDLGLRNARLSFRQLEETHMLENVIYNELRGRGYTVDVGVVTSYRRNGAGKTERVNYEVDFVCNQGSQRYYIQSAFAPPTPEKVKQEEASLVRIDDSFKKVIVTKDGLAPHYNEEGILMMNVFDFLLNPASLQL</sequence>
<dbReference type="AlphaFoldDB" id="A0A7C9NDH0"/>
<dbReference type="InterPro" id="IPR041682">
    <property type="entry name" value="AAA_14"/>
</dbReference>
<dbReference type="InterPro" id="IPR027417">
    <property type="entry name" value="P-loop_NTPase"/>
</dbReference>
<reference evidence="3" key="1">
    <citation type="submission" date="2018-08" db="EMBL/GenBank/DDBJ databases">
        <title>Murine metabolic-syndrome-specific gut microbial biobank.</title>
        <authorList>
            <person name="Liu C."/>
        </authorList>
    </citation>
    <scope>NUCLEOTIDE SEQUENCE [LARGE SCALE GENOMIC DNA]</scope>
    <source>
        <strain evidence="3">Z82</strain>
    </source>
</reference>
<dbReference type="EMBL" id="QWKH01000102">
    <property type="protein sequence ID" value="NBI35328.1"/>
    <property type="molecule type" value="Genomic_DNA"/>
</dbReference>
<dbReference type="Gene3D" id="3.40.50.300">
    <property type="entry name" value="P-loop containing nucleotide triphosphate hydrolases"/>
    <property type="match status" value="1"/>
</dbReference>
<feature type="domain" description="DUF4143" evidence="2">
    <location>
        <begin position="197"/>
        <end position="356"/>
    </location>
</feature>
<dbReference type="SUPFAM" id="SSF52540">
    <property type="entry name" value="P-loop containing nucleoside triphosphate hydrolases"/>
    <property type="match status" value="1"/>
</dbReference>
<proteinExistence type="predicted"/>
<dbReference type="InterPro" id="IPR025420">
    <property type="entry name" value="DUF4143"/>
</dbReference>
<dbReference type="PANTHER" id="PTHR33295">
    <property type="entry name" value="ATPASE"/>
    <property type="match status" value="1"/>
</dbReference>
<keyword evidence="3" id="KW-0067">ATP-binding</keyword>
<dbReference type="GO" id="GO:0005524">
    <property type="term" value="F:ATP binding"/>
    <property type="evidence" value="ECO:0007669"/>
    <property type="project" value="UniProtKB-KW"/>
</dbReference>
<accession>A0A7C9NDH0</accession>
<dbReference type="Pfam" id="PF13173">
    <property type="entry name" value="AAA_14"/>
    <property type="match status" value="1"/>
</dbReference>
<comment type="caution">
    <text evidence="3">The sequence shown here is derived from an EMBL/GenBank/DDBJ whole genome shotgun (WGS) entry which is preliminary data.</text>
</comment>
<dbReference type="PANTHER" id="PTHR33295:SF18">
    <property type="entry name" value="AAA+ ATPASE DOMAIN-CONTAINING PROTEIN"/>
    <property type="match status" value="1"/>
</dbReference>
<keyword evidence="3" id="KW-0547">Nucleotide-binding</keyword>
<gene>
    <name evidence="3" type="ORF">D1639_09880</name>
</gene>
<dbReference type="Pfam" id="PF13635">
    <property type="entry name" value="DUF4143"/>
    <property type="match status" value="1"/>
</dbReference>
<evidence type="ECO:0000259" key="1">
    <source>
        <dbReference type="Pfam" id="PF13173"/>
    </source>
</evidence>
<evidence type="ECO:0000313" key="3">
    <source>
        <dbReference type="EMBL" id="NBI35328.1"/>
    </source>
</evidence>
<evidence type="ECO:0000259" key="2">
    <source>
        <dbReference type="Pfam" id="PF13635"/>
    </source>
</evidence>